<feature type="compositionally biased region" description="Acidic residues" evidence="1">
    <location>
        <begin position="260"/>
        <end position="272"/>
    </location>
</feature>
<comment type="caution">
    <text evidence="2">The sequence shown here is derived from an EMBL/GenBank/DDBJ whole genome shotgun (WGS) entry which is preliminary data.</text>
</comment>
<dbReference type="AlphaFoldDB" id="A0AA88DW60"/>
<evidence type="ECO:0000313" key="3">
    <source>
        <dbReference type="Proteomes" id="UP001187192"/>
    </source>
</evidence>
<feature type="region of interest" description="Disordered" evidence="1">
    <location>
        <begin position="256"/>
        <end position="312"/>
    </location>
</feature>
<evidence type="ECO:0000256" key="1">
    <source>
        <dbReference type="SAM" id="MobiDB-lite"/>
    </source>
</evidence>
<organism evidence="2 3">
    <name type="scientific">Ficus carica</name>
    <name type="common">Common fig</name>
    <dbReference type="NCBI Taxonomy" id="3494"/>
    <lineage>
        <taxon>Eukaryota</taxon>
        <taxon>Viridiplantae</taxon>
        <taxon>Streptophyta</taxon>
        <taxon>Embryophyta</taxon>
        <taxon>Tracheophyta</taxon>
        <taxon>Spermatophyta</taxon>
        <taxon>Magnoliopsida</taxon>
        <taxon>eudicotyledons</taxon>
        <taxon>Gunneridae</taxon>
        <taxon>Pentapetalae</taxon>
        <taxon>rosids</taxon>
        <taxon>fabids</taxon>
        <taxon>Rosales</taxon>
        <taxon>Moraceae</taxon>
        <taxon>Ficeae</taxon>
        <taxon>Ficus</taxon>
    </lineage>
</organism>
<feature type="compositionally biased region" description="Acidic residues" evidence="1">
    <location>
        <begin position="281"/>
        <end position="297"/>
    </location>
</feature>
<dbReference type="Proteomes" id="UP001187192">
    <property type="component" value="Unassembled WGS sequence"/>
</dbReference>
<proteinExistence type="predicted"/>
<dbReference type="EMBL" id="BTGU01000139">
    <property type="protein sequence ID" value="GMN62982.1"/>
    <property type="molecule type" value="Genomic_DNA"/>
</dbReference>
<name>A0AA88DW60_FICCA</name>
<accession>A0AA88DW60</accession>
<evidence type="ECO:0000313" key="2">
    <source>
        <dbReference type="EMBL" id="GMN62982.1"/>
    </source>
</evidence>
<keyword evidence="3" id="KW-1185">Reference proteome</keyword>
<sequence>MDPRQVEEDRYAAYAFNGMQPLLFDGTHRTVSLSAWLYDMETIFHICHLKAHLQVSLASRCLVADTRLWWMTLGERAMPDHTWAHFRALMIAHFGPIPDEGADEPYRDPEIYRAMHLERYFSYVADWHAYPQEIMSHYCRRFQEAMLPHIPQDLASPELRALLVLRNGLPPEIKIFVLEPMAGMTVGNIIDDIMEAEIIAHMMQVDAFMDDYQVPVDDAGIGEPLFEAGPVFPEDPIPAVPLQEVPAQEAEFEMGANDQDAADDIVASEDSPEGPPVIDISSDEEMEDLEDDPEEMLLDDKDWDVLSDMTTE</sequence>
<protein>
    <submittedName>
        <fullName evidence="2">Uncharacterized protein</fullName>
    </submittedName>
</protein>
<reference evidence="2" key="1">
    <citation type="submission" date="2023-07" db="EMBL/GenBank/DDBJ databases">
        <title>draft genome sequence of fig (Ficus carica).</title>
        <authorList>
            <person name="Takahashi T."/>
            <person name="Nishimura K."/>
        </authorList>
    </citation>
    <scope>NUCLEOTIDE SEQUENCE</scope>
</reference>
<gene>
    <name evidence="2" type="ORF">TIFTF001_032056</name>
</gene>